<dbReference type="Proteomes" id="UP000006906">
    <property type="component" value="Chromosome 6"/>
</dbReference>
<dbReference type="AlphaFoldDB" id="A0A2K3DQQ0"/>
<dbReference type="InParanoid" id="A0A2K3DQQ0"/>
<dbReference type="GO" id="GO:0046513">
    <property type="term" value="P:ceramide biosynthetic process"/>
    <property type="evidence" value="ECO:0000318"/>
    <property type="project" value="GO_Central"/>
</dbReference>
<dbReference type="GeneID" id="66053837"/>
<gene>
    <name evidence="2" type="ORF">CHLRE_06g297516v5</name>
</gene>
<dbReference type="PaxDb" id="3055-EDP05044"/>
<evidence type="ECO:0000313" key="2">
    <source>
        <dbReference type="EMBL" id="PNW82863.1"/>
    </source>
</evidence>
<name>A0A2K3DQQ0_CHLRE</name>
<feature type="region of interest" description="Disordered" evidence="1">
    <location>
        <begin position="115"/>
        <end position="142"/>
    </location>
</feature>
<evidence type="ECO:0000313" key="3">
    <source>
        <dbReference type="Proteomes" id="UP000006906"/>
    </source>
</evidence>
<dbReference type="OrthoDB" id="10527658at2759"/>
<dbReference type="ExpressionAtlas" id="A0A2K3DQQ0">
    <property type="expression patterns" value="baseline"/>
</dbReference>
<keyword evidence="3" id="KW-1185">Reference proteome</keyword>
<feature type="compositionally biased region" description="Basic and acidic residues" evidence="1">
    <location>
        <begin position="616"/>
        <end position="626"/>
    </location>
</feature>
<dbReference type="GO" id="GO:0071944">
    <property type="term" value="C:cell periphery"/>
    <property type="evidence" value="ECO:0000318"/>
    <property type="project" value="GO_Central"/>
</dbReference>
<accession>A0A2K3DQQ0</accession>
<feature type="compositionally biased region" description="Acidic residues" evidence="1">
    <location>
        <begin position="585"/>
        <end position="611"/>
    </location>
</feature>
<organism evidence="2 3">
    <name type="scientific">Chlamydomonas reinhardtii</name>
    <name type="common">Chlamydomonas smithii</name>
    <dbReference type="NCBI Taxonomy" id="3055"/>
    <lineage>
        <taxon>Eukaryota</taxon>
        <taxon>Viridiplantae</taxon>
        <taxon>Chlorophyta</taxon>
        <taxon>core chlorophytes</taxon>
        <taxon>Chlorophyceae</taxon>
        <taxon>CS clade</taxon>
        <taxon>Chlamydomonadales</taxon>
        <taxon>Chlamydomonadaceae</taxon>
        <taxon>Chlamydomonas</taxon>
    </lineage>
</organism>
<dbReference type="Gramene" id="PNW82863">
    <property type="protein sequence ID" value="PNW82863"/>
    <property type="gene ID" value="CHLRE_06g297516v5"/>
</dbReference>
<evidence type="ECO:0000256" key="1">
    <source>
        <dbReference type="SAM" id="MobiDB-lite"/>
    </source>
</evidence>
<dbReference type="GO" id="GO:0016020">
    <property type="term" value="C:membrane"/>
    <property type="evidence" value="ECO:0000318"/>
    <property type="project" value="GO_Central"/>
</dbReference>
<feature type="region of interest" description="Disordered" evidence="1">
    <location>
        <begin position="581"/>
        <end position="626"/>
    </location>
</feature>
<protein>
    <submittedName>
        <fullName evidence="2">Uncharacterized protein</fullName>
    </submittedName>
</protein>
<dbReference type="GO" id="GO:0005783">
    <property type="term" value="C:endoplasmic reticulum"/>
    <property type="evidence" value="ECO:0000318"/>
    <property type="project" value="GO_Central"/>
</dbReference>
<dbReference type="GO" id="GO:0004620">
    <property type="term" value="F:phospholipase activity"/>
    <property type="evidence" value="ECO:0000318"/>
    <property type="project" value="GO_Central"/>
</dbReference>
<dbReference type="EMBL" id="CM008967">
    <property type="protein sequence ID" value="PNW82863.1"/>
    <property type="molecule type" value="Genomic_DNA"/>
</dbReference>
<sequence length="626" mass="65430">MLSKPIHERDVNYIFGAALAASAGGHAHVLAWLEGQVGGDGQWGRPPPSPDWRAGMLAVEAAKAGHIGLLDLLAPRVQPRNRRERYEGHKVLVAIAYGCPLAVLQRYYCQGSHSGGGGAEGGAGGGGTGGEGGSWTGEGPLRGTRARELLSSALASPLADWRQKVQWLLAQCEGCPTAALTALTAPPPPQSRPPITPFEVCGKALVTAPEDASDGANGGKGDGFAARLAAVRALGMTLVFSKGLTPDTWSVWSRNPVQLVLHMLPDTQDAQLRERLLATAAAQRCLPVLQWFQAHEGPGVFTEGHARSALTGLSWSPVHLVHDDDNLLAVLRFFEAVGVLPQPPATAAAAEAEAEAAGDAAAGAAAGGSSQHSAKALAAADVVAAEGAAAGAAGEAVDAAAALRQQWSEALRESVLFGTGLPVLRYLRERCGVHLGVRGLAVAGCSLEALTWALANSPCASGNAEFSVRTIWGMCALNPPAAAWLCEHGFAQPPTVEQALELLLKPPHVGGSFAHLQTWLRLVQRSAERATGATAAFVDAQFIAMLGAQELLVKLLEATKWDVLQHQREWLRRLGEGMAGIANGEQEEQQEEDQAEEQEQAEAQAEGEVEGQADGQAERQAEGEVA</sequence>
<dbReference type="RefSeq" id="XP_042924238.1">
    <property type="nucleotide sequence ID" value="XM_043063532.1"/>
</dbReference>
<feature type="compositionally biased region" description="Gly residues" evidence="1">
    <location>
        <begin position="115"/>
        <end position="136"/>
    </location>
</feature>
<dbReference type="PANTHER" id="PTHR12393:SF6">
    <property type="entry name" value="SPHINGOMYELIN PHOSPHODIESTERASE 2"/>
    <property type="match status" value="1"/>
</dbReference>
<dbReference type="PANTHER" id="PTHR12393">
    <property type="entry name" value="SPHINGOMYELIN PHOSPHODIESTERASE RELATED"/>
    <property type="match status" value="1"/>
</dbReference>
<reference evidence="2 3" key="1">
    <citation type="journal article" date="2007" name="Science">
        <title>The Chlamydomonas genome reveals the evolution of key animal and plant functions.</title>
        <authorList>
            <person name="Merchant S.S."/>
            <person name="Prochnik S.E."/>
            <person name="Vallon O."/>
            <person name="Harris E.H."/>
            <person name="Karpowicz S.J."/>
            <person name="Witman G.B."/>
            <person name="Terry A."/>
            <person name="Salamov A."/>
            <person name="Fritz-Laylin L.K."/>
            <person name="Marechal-Drouard L."/>
            <person name="Marshall W.F."/>
            <person name="Qu L.H."/>
            <person name="Nelson D.R."/>
            <person name="Sanderfoot A.A."/>
            <person name="Spalding M.H."/>
            <person name="Kapitonov V.V."/>
            <person name="Ren Q."/>
            <person name="Ferris P."/>
            <person name="Lindquist E."/>
            <person name="Shapiro H."/>
            <person name="Lucas S.M."/>
            <person name="Grimwood J."/>
            <person name="Schmutz J."/>
            <person name="Cardol P."/>
            <person name="Cerutti H."/>
            <person name="Chanfreau G."/>
            <person name="Chen C.L."/>
            <person name="Cognat V."/>
            <person name="Croft M.T."/>
            <person name="Dent R."/>
            <person name="Dutcher S."/>
            <person name="Fernandez E."/>
            <person name="Fukuzawa H."/>
            <person name="Gonzalez-Ballester D."/>
            <person name="Gonzalez-Halphen D."/>
            <person name="Hallmann A."/>
            <person name="Hanikenne M."/>
            <person name="Hippler M."/>
            <person name="Inwood W."/>
            <person name="Jabbari K."/>
            <person name="Kalanon M."/>
            <person name="Kuras R."/>
            <person name="Lefebvre P.A."/>
            <person name="Lemaire S.D."/>
            <person name="Lobanov A.V."/>
            <person name="Lohr M."/>
            <person name="Manuell A."/>
            <person name="Meier I."/>
            <person name="Mets L."/>
            <person name="Mittag M."/>
            <person name="Mittelmeier T."/>
            <person name="Moroney J.V."/>
            <person name="Moseley J."/>
            <person name="Napoli C."/>
            <person name="Nedelcu A.M."/>
            <person name="Niyogi K."/>
            <person name="Novoselov S.V."/>
            <person name="Paulsen I.T."/>
            <person name="Pazour G."/>
            <person name="Purton S."/>
            <person name="Ral J.P."/>
            <person name="Riano-Pachon D.M."/>
            <person name="Riekhof W."/>
            <person name="Rymarquis L."/>
            <person name="Schroda M."/>
            <person name="Stern D."/>
            <person name="Umen J."/>
            <person name="Willows R."/>
            <person name="Wilson N."/>
            <person name="Zimmer S.L."/>
            <person name="Allmer J."/>
            <person name="Balk J."/>
            <person name="Bisova K."/>
            <person name="Chen C.J."/>
            <person name="Elias M."/>
            <person name="Gendler K."/>
            <person name="Hauser C."/>
            <person name="Lamb M.R."/>
            <person name="Ledford H."/>
            <person name="Long J.C."/>
            <person name="Minagawa J."/>
            <person name="Page M.D."/>
            <person name="Pan J."/>
            <person name="Pootakham W."/>
            <person name="Roje S."/>
            <person name="Rose A."/>
            <person name="Stahlberg E."/>
            <person name="Terauchi A.M."/>
            <person name="Yang P."/>
            <person name="Ball S."/>
            <person name="Bowler C."/>
            <person name="Dieckmann C.L."/>
            <person name="Gladyshev V.N."/>
            <person name="Green P."/>
            <person name="Jorgensen R."/>
            <person name="Mayfield S."/>
            <person name="Mueller-Roeber B."/>
            <person name="Rajamani S."/>
            <person name="Sayre R.T."/>
            <person name="Brokstein P."/>
            <person name="Dubchak I."/>
            <person name="Goodstein D."/>
            <person name="Hornick L."/>
            <person name="Huang Y.W."/>
            <person name="Jhaveri J."/>
            <person name="Luo Y."/>
            <person name="Martinez D."/>
            <person name="Ngau W.C."/>
            <person name="Otillar B."/>
            <person name="Poliakov A."/>
            <person name="Porter A."/>
            <person name="Szajkowski L."/>
            <person name="Werner G."/>
            <person name="Zhou K."/>
            <person name="Grigoriev I.V."/>
            <person name="Rokhsar D.S."/>
            <person name="Grossman A.R."/>
        </authorList>
    </citation>
    <scope>NUCLEOTIDE SEQUENCE [LARGE SCALE GENOMIC DNA]</scope>
    <source>
        <strain evidence="3">CC-503</strain>
    </source>
</reference>
<dbReference type="GO" id="GO:0030149">
    <property type="term" value="P:sphingolipid catabolic process"/>
    <property type="evidence" value="ECO:0000318"/>
    <property type="project" value="GO_Central"/>
</dbReference>
<dbReference type="KEGG" id="cre:CHLRE_06g297516v5"/>
<proteinExistence type="predicted"/>